<organism evidence="8 9">
    <name type="scientific">Podospora australis</name>
    <dbReference type="NCBI Taxonomy" id="1536484"/>
    <lineage>
        <taxon>Eukaryota</taxon>
        <taxon>Fungi</taxon>
        <taxon>Dikarya</taxon>
        <taxon>Ascomycota</taxon>
        <taxon>Pezizomycotina</taxon>
        <taxon>Sordariomycetes</taxon>
        <taxon>Sordariomycetidae</taxon>
        <taxon>Sordariales</taxon>
        <taxon>Podosporaceae</taxon>
        <taxon>Podospora</taxon>
    </lineage>
</organism>
<protein>
    <recommendedName>
        <fullName evidence="7">Aflatoxin regulatory protein domain-containing protein</fullName>
    </recommendedName>
</protein>
<keyword evidence="1" id="KW-0479">Metal-binding</keyword>
<accession>A0AAN7AEH5</accession>
<dbReference type="GO" id="GO:0003677">
    <property type="term" value="F:DNA binding"/>
    <property type="evidence" value="ECO:0007669"/>
    <property type="project" value="UniProtKB-KW"/>
</dbReference>
<feature type="domain" description="Aflatoxin regulatory protein" evidence="7">
    <location>
        <begin position="87"/>
        <end position="181"/>
    </location>
</feature>
<reference evidence="8" key="2">
    <citation type="submission" date="2023-05" db="EMBL/GenBank/DDBJ databases">
        <authorList>
            <consortium name="Lawrence Berkeley National Laboratory"/>
            <person name="Steindorff A."/>
            <person name="Hensen N."/>
            <person name="Bonometti L."/>
            <person name="Westerberg I."/>
            <person name="Brannstrom I.O."/>
            <person name="Guillou S."/>
            <person name="Cros-Aarteil S."/>
            <person name="Calhoun S."/>
            <person name="Haridas S."/>
            <person name="Kuo A."/>
            <person name="Mondo S."/>
            <person name="Pangilinan J."/>
            <person name="Riley R."/>
            <person name="Labutti K."/>
            <person name="Andreopoulos B."/>
            <person name="Lipzen A."/>
            <person name="Chen C."/>
            <person name="Yanf M."/>
            <person name="Daum C."/>
            <person name="Ng V."/>
            <person name="Clum A."/>
            <person name="Ohm R."/>
            <person name="Martin F."/>
            <person name="Silar P."/>
            <person name="Natvig D."/>
            <person name="Lalanne C."/>
            <person name="Gautier V."/>
            <person name="Ament-Velasquez S.L."/>
            <person name="Kruys A."/>
            <person name="Hutchinson M.I."/>
            <person name="Powell A.J."/>
            <person name="Barry K."/>
            <person name="Miller A.N."/>
            <person name="Grigoriev I.V."/>
            <person name="Debuchy R."/>
            <person name="Gladieux P."/>
            <person name="Thoren M.H."/>
            <person name="Johannesson H."/>
        </authorList>
    </citation>
    <scope>NUCLEOTIDE SEQUENCE</scope>
    <source>
        <strain evidence="8">PSN309</strain>
    </source>
</reference>
<dbReference type="GO" id="GO:0006355">
    <property type="term" value="P:regulation of DNA-templated transcription"/>
    <property type="evidence" value="ECO:0007669"/>
    <property type="project" value="InterPro"/>
</dbReference>
<reference evidence="8" key="1">
    <citation type="journal article" date="2023" name="Mol. Phylogenet. Evol.">
        <title>Genome-scale phylogeny and comparative genomics of the fungal order Sordariales.</title>
        <authorList>
            <person name="Hensen N."/>
            <person name="Bonometti L."/>
            <person name="Westerberg I."/>
            <person name="Brannstrom I.O."/>
            <person name="Guillou S."/>
            <person name="Cros-Aarteil S."/>
            <person name="Calhoun S."/>
            <person name="Haridas S."/>
            <person name="Kuo A."/>
            <person name="Mondo S."/>
            <person name="Pangilinan J."/>
            <person name="Riley R."/>
            <person name="LaButti K."/>
            <person name="Andreopoulos B."/>
            <person name="Lipzen A."/>
            <person name="Chen C."/>
            <person name="Yan M."/>
            <person name="Daum C."/>
            <person name="Ng V."/>
            <person name="Clum A."/>
            <person name="Steindorff A."/>
            <person name="Ohm R.A."/>
            <person name="Martin F."/>
            <person name="Silar P."/>
            <person name="Natvig D.O."/>
            <person name="Lalanne C."/>
            <person name="Gautier V."/>
            <person name="Ament-Velasquez S.L."/>
            <person name="Kruys A."/>
            <person name="Hutchinson M.I."/>
            <person name="Powell A.J."/>
            <person name="Barry K."/>
            <person name="Miller A.N."/>
            <person name="Grigoriev I.V."/>
            <person name="Debuchy R."/>
            <person name="Gladieux P."/>
            <person name="Hiltunen Thoren M."/>
            <person name="Johannesson H."/>
        </authorList>
    </citation>
    <scope>NUCLEOTIDE SEQUENCE</scope>
    <source>
        <strain evidence="8">PSN309</strain>
    </source>
</reference>
<evidence type="ECO:0000256" key="4">
    <source>
        <dbReference type="ARBA" id="ARBA00023163"/>
    </source>
</evidence>
<evidence type="ECO:0000313" key="8">
    <source>
        <dbReference type="EMBL" id="KAK4182887.1"/>
    </source>
</evidence>
<evidence type="ECO:0000256" key="3">
    <source>
        <dbReference type="ARBA" id="ARBA00023125"/>
    </source>
</evidence>
<gene>
    <name evidence="8" type="ORF">QBC35DRAFT_139708</name>
</gene>
<proteinExistence type="predicted"/>
<keyword evidence="3" id="KW-0238">DNA-binding</keyword>
<keyword evidence="5" id="KW-0539">Nucleus</keyword>
<keyword evidence="2" id="KW-0805">Transcription regulation</keyword>
<name>A0AAN7AEH5_9PEZI</name>
<dbReference type="Pfam" id="PF08493">
    <property type="entry name" value="AflR"/>
    <property type="match status" value="1"/>
</dbReference>
<evidence type="ECO:0000256" key="2">
    <source>
        <dbReference type="ARBA" id="ARBA00023015"/>
    </source>
</evidence>
<sequence>MAPPVNPDDHHTDTEMADMTEMMFDSEWLEDYTRAATALGSESPDFTLPTVLAAEDTERATTSSGASTIVEHERPNPATCQNANKPHGSCVGITTGILTSMRGNSPLCLMGSPGTSLSLSTVDSVLSAAQEAVQLMRGLLDCPICRAGPQLQLLATVVFAEVISRYRRVISTYRNIKQQQQQQHGQGAHEELKRAPLSIGSHQIEGSMEAVLVGGVVSSRLQELEAVMGDILVPQKPDVSGDSTAKIEGGGGSSSSSNNNSNLSALLGGLYNRRDSFLGEQLTAGKQEVTDLLRFDRESNSSSSSARGGPEILNS</sequence>
<comment type="caution">
    <text evidence="8">The sequence shown here is derived from an EMBL/GenBank/DDBJ whole genome shotgun (WGS) entry which is preliminary data.</text>
</comment>
<evidence type="ECO:0000313" key="9">
    <source>
        <dbReference type="Proteomes" id="UP001302126"/>
    </source>
</evidence>
<dbReference type="Proteomes" id="UP001302126">
    <property type="component" value="Unassembled WGS sequence"/>
</dbReference>
<evidence type="ECO:0000256" key="6">
    <source>
        <dbReference type="SAM" id="MobiDB-lite"/>
    </source>
</evidence>
<evidence type="ECO:0000256" key="1">
    <source>
        <dbReference type="ARBA" id="ARBA00022723"/>
    </source>
</evidence>
<dbReference type="GO" id="GO:0005634">
    <property type="term" value="C:nucleus"/>
    <property type="evidence" value="ECO:0007669"/>
    <property type="project" value="InterPro"/>
</dbReference>
<feature type="region of interest" description="Disordered" evidence="6">
    <location>
        <begin position="238"/>
        <end position="260"/>
    </location>
</feature>
<evidence type="ECO:0000256" key="5">
    <source>
        <dbReference type="ARBA" id="ARBA00023242"/>
    </source>
</evidence>
<dbReference type="GO" id="GO:0046872">
    <property type="term" value="F:metal ion binding"/>
    <property type="evidence" value="ECO:0007669"/>
    <property type="project" value="UniProtKB-KW"/>
</dbReference>
<dbReference type="EMBL" id="MU864600">
    <property type="protein sequence ID" value="KAK4182887.1"/>
    <property type="molecule type" value="Genomic_DNA"/>
</dbReference>
<keyword evidence="9" id="KW-1185">Reference proteome</keyword>
<dbReference type="AlphaFoldDB" id="A0AAN7AEH5"/>
<dbReference type="InterPro" id="IPR013700">
    <property type="entry name" value="AflR"/>
</dbReference>
<evidence type="ECO:0000259" key="7">
    <source>
        <dbReference type="Pfam" id="PF08493"/>
    </source>
</evidence>
<dbReference type="GO" id="GO:0045122">
    <property type="term" value="P:aflatoxin biosynthetic process"/>
    <property type="evidence" value="ECO:0007669"/>
    <property type="project" value="InterPro"/>
</dbReference>
<keyword evidence="4" id="KW-0804">Transcription</keyword>
<feature type="region of interest" description="Disordered" evidence="6">
    <location>
        <begin position="293"/>
        <end position="315"/>
    </location>
</feature>